<dbReference type="PANTHER" id="PTHR43630:SF1">
    <property type="entry name" value="POLY-BETA-1,6-N-ACETYL-D-GLUCOSAMINE SYNTHASE"/>
    <property type="match status" value="1"/>
</dbReference>
<evidence type="ECO:0000256" key="4">
    <source>
        <dbReference type="SAM" id="Phobius"/>
    </source>
</evidence>
<dbReference type="GO" id="GO:0016757">
    <property type="term" value="F:glycosyltransferase activity"/>
    <property type="evidence" value="ECO:0007669"/>
    <property type="project" value="UniProtKB-KW"/>
</dbReference>
<dbReference type="PANTHER" id="PTHR43630">
    <property type="entry name" value="POLY-BETA-1,6-N-ACETYL-D-GLUCOSAMINE SYNTHASE"/>
    <property type="match status" value="1"/>
</dbReference>
<dbReference type="EC" id="2.4.1.-" evidence="5"/>
<keyword evidence="4" id="KW-1133">Transmembrane helix</keyword>
<evidence type="ECO:0000256" key="1">
    <source>
        <dbReference type="ARBA" id="ARBA00006739"/>
    </source>
</evidence>
<feature type="transmembrane region" description="Helical" evidence="4">
    <location>
        <begin position="303"/>
        <end position="327"/>
    </location>
</feature>
<dbReference type="RefSeq" id="WP_027295781.1">
    <property type="nucleotide sequence ID" value="NZ_QGQD01000083.1"/>
</dbReference>
<keyword evidence="4" id="KW-0472">Membrane</keyword>
<dbReference type="InterPro" id="IPR029044">
    <property type="entry name" value="Nucleotide-diphossugar_trans"/>
</dbReference>
<evidence type="ECO:0000256" key="2">
    <source>
        <dbReference type="ARBA" id="ARBA00022676"/>
    </source>
</evidence>
<sequence>MEMIKYVNYLIAMVFICCYSYQLFYVAAALIKKPKTSGKVNYHMYAVLISARNEESVIAQLIKSIRNQSYPTKYVDIYVVADNCSDRTAEIARANHACVWERFNTRQVGKGYALRFLFQNIKAAGLDKKYDGYFIFDADNLLDEYYIENMNRTFSDGHRIITSYRNSKNFGDNWISAGYSLWFLRESRYLNQARMAMGSSCAVSGTGFLIHSDIVRKNQGWNHFLLTEDIEFTVDSILQGERIAYCPDAVLYDEQPVSFRQSWNQRLRWAKGNMQVFANYGGRLIRNIFEKGSFSCYDMVMSIMPAIILTVLSCILNTAGFIVSLVYKDADILVLLQSVGEFLVNGYLMMLAMGALTVVTEWRQIHAPAYKKIGYVFTFPLFMITYIPISIVALFKKVEWKPIHHGVSKTLDEVRSKV</sequence>
<comment type="caution">
    <text evidence="5">The sequence shown here is derived from an EMBL/GenBank/DDBJ whole genome shotgun (WGS) entry which is preliminary data.</text>
</comment>
<dbReference type="Proteomes" id="UP000306509">
    <property type="component" value="Unassembled WGS sequence"/>
</dbReference>
<protein>
    <submittedName>
        <fullName evidence="5">Poly-beta-1,6-N-acetyl-D-glucosamine synthase</fullName>
        <ecNumber evidence="5">2.4.1.-</ecNumber>
    </submittedName>
</protein>
<feature type="transmembrane region" description="Helical" evidence="4">
    <location>
        <begin position="342"/>
        <end position="362"/>
    </location>
</feature>
<keyword evidence="6" id="KW-1185">Reference proteome</keyword>
<comment type="similarity">
    <text evidence="1">Belongs to the glycosyltransferase 2 family.</text>
</comment>
<dbReference type="Pfam" id="PF13641">
    <property type="entry name" value="Glyco_tranf_2_3"/>
    <property type="match status" value="1"/>
</dbReference>
<evidence type="ECO:0000313" key="6">
    <source>
        <dbReference type="Proteomes" id="UP000306509"/>
    </source>
</evidence>
<dbReference type="AlphaFoldDB" id="A0A4U8Q287"/>
<keyword evidence="3 5" id="KW-0808">Transferase</keyword>
<keyword evidence="2 5" id="KW-0328">Glycosyltransferase</keyword>
<reference evidence="5 6" key="1">
    <citation type="journal article" date="2019" name="Anaerobe">
        <title>Detection of Robinsoniella peoriensis in multiple bone samples of a trauma patient.</title>
        <authorList>
            <person name="Schrottner P."/>
            <person name="Hartwich K."/>
            <person name="Bunk B."/>
            <person name="Schober I."/>
            <person name="Helbig S."/>
            <person name="Rudolph W.W."/>
            <person name="Gunzer F."/>
        </authorList>
    </citation>
    <scope>NUCLEOTIDE SEQUENCE [LARGE SCALE GENOMIC DNA]</scope>
    <source>
        <strain evidence="5 6">DSM 106044</strain>
    </source>
</reference>
<feature type="transmembrane region" description="Helical" evidence="4">
    <location>
        <begin position="6"/>
        <end position="31"/>
    </location>
</feature>
<accession>A0A4U8Q287</accession>
<evidence type="ECO:0000313" key="5">
    <source>
        <dbReference type="EMBL" id="TLC98849.1"/>
    </source>
</evidence>
<dbReference type="EMBL" id="QGQD01000083">
    <property type="protein sequence ID" value="TLC98849.1"/>
    <property type="molecule type" value="Genomic_DNA"/>
</dbReference>
<name>A0A4U8Q287_9FIRM</name>
<feature type="transmembrane region" description="Helical" evidence="4">
    <location>
        <begin position="374"/>
        <end position="395"/>
    </location>
</feature>
<dbReference type="Gene3D" id="3.90.550.10">
    <property type="entry name" value="Spore Coat Polysaccharide Biosynthesis Protein SpsA, Chain A"/>
    <property type="match status" value="1"/>
</dbReference>
<organism evidence="5 6">
    <name type="scientific">Robinsoniella peoriensis</name>
    <dbReference type="NCBI Taxonomy" id="180332"/>
    <lineage>
        <taxon>Bacteria</taxon>
        <taxon>Bacillati</taxon>
        <taxon>Bacillota</taxon>
        <taxon>Clostridia</taxon>
        <taxon>Lachnospirales</taxon>
        <taxon>Lachnospiraceae</taxon>
        <taxon>Robinsoniella</taxon>
    </lineage>
</organism>
<evidence type="ECO:0000256" key="3">
    <source>
        <dbReference type="ARBA" id="ARBA00022679"/>
    </source>
</evidence>
<gene>
    <name evidence="5" type="primary">icaA</name>
    <name evidence="5" type="ORF">DSM106044_04387</name>
</gene>
<proteinExistence type="inferred from homology"/>
<dbReference type="CDD" id="cd06438">
    <property type="entry name" value="EpsO_like"/>
    <property type="match status" value="1"/>
</dbReference>
<keyword evidence="4" id="KW-0812">Transmembrane</keyword>
<dbReference type="SUPFAM" id="SSF53448">
    <property type="entry name" value="Nucleotide-diphospho-sugar transferases"/>
    <property type="match status" value="1"/>
</dbReference>
<dbReference type="STRING" id="180332.GCA_000797495_05862"/>